<dbReference type="AlphaFoldDB" id="A0A919BPN0"/>
<reference evidence="1" key="1">
    <citation type="journal article" date="2014" name="Int. J. Syst. Evol. Microbiol.">
        <title>Complete genome sequence of Corynebacterium casei LMG S-19264T (=DSM 44701T), isolated from a smear-ripened cheese.</title>
        <authorList>
            <consortium name="US DOE Joint Genome Institute (JGI-PGF)"/>
            <person name="Walter F."/>
            <person name="Albersmeier A."/>
            <person name="Kalinowski J."/>
            <person name="Ruckert C."/>
        </authorList>
    </citation>
    <scope>NUCLEOTIDE SEQUENCE</scope>
    <source>
        <strain evidence="1">JCM 4122</strain>
    </source>
</reference>
<organism evidence="1 2">
    <name type="scientific">Streptomyces filamentosus</name>
    <name type="common">Streptomyces roseosporus</name>
    <dbReference type="NCBI Taxonomy" id="67294"/>
    <lineage>
        <taxon>Bacteria</taxon>
        <taxon>Bacillati</taxon>
        <taxon>Actinomycetota</taxon>
        <taxon>Actinomycetes</taxon>
        <taxon>Kitasatosporales</taxon>
        <taxon>Streptomycetaceae</taxon>
        <taxon>Streptomyces</taxon>
    </lineage>
</organism>
<accession>A0A919BPN0</accession>
<evidence type="ECO:0000313" key="2">
    <source>
        <dbReference type="Proteomes" id="UP000632849"/>
    </source>
</evidence>
<proteinExistence type="predicted"/>
<comment type="caution">
    <text evidence="1">The sequence shown here is derived from an EMBL/GenBank/DDBJ whole genome shotgun (WGS) entry which is preliminary data.</text>
</comment>
<reference evidence="1" key="2">
    <citation type="submission" date="2020-09" db="EMBL/GenBank/DDBJ databases">
        <authorList>
            <person name="Sun Q."/>
            <person name="Ohkuma M."/>
        </authorList>
    </citation>
    <scope>NUCLEOTIDE SEQUENCE</scope>
    <source>
        <strain evidence="1">JCM 4122</strain>
    </source>
</reference>
<keyword evidence="2" id="KW-1185">Reference proteome</keyword>
<dbReference type="Proteomes" id="UP000632849">
    <property type="component" value="Unassembled WGS sequence"/>
</dbReference>
<sequence length="50" mass="5535">MPARDNLDRELLYDWSCRRGVPVGSGLWILEPAGEDVTDAGWAATTPGYR</sequence>
<gene>
    <name evidence="1" type="ORF">GCM10017667_39290</name>
</gene>
<protein>
    <submittedName>
        <fullName evidence="1">Uncharacterized protein</fullName>
    </submittedName>
</protein>
<dbReference type="EMBL" id="BNBE01000002">
    <property type="protein sequence ID" value="GHG04838.1"/>
    <property type="molecule type" value="Genomic_DNA"/>
</dbReference>
<name>A0A919BPN0_STRFL</name>
<evidence type="ECO:0000313" key="1">
    <source>
        <dbReference type="EMBL" id="GHG04838.1"/>
    </source>
</evidence>